<comment type="caution">
    <text evidence="2">The sequence shown here is derived from an EMBL/GenBank/DDBJ whole genome shotgun (WGS) entry which is preliminary data.</text>
</comment>
<gene>
    <name evidence="2" type="ORF">ElyMa_005334500</name>
</gene>
<dbReference type="Pfam" id="PF00078">
    <property type="entry name" value="RVT_1"/>
    <property type="match status" value="1"/>
</dbReference>
<name>A0AAV4K0T2_9GAST</name>
<feature type="domain" description="Reverse transcriptase" evidence="1">
    <location>
        <begin position="102"/>
        <end position="231"/>
    </location>
</feature>
<dbReference type="PANTHER" id="PTHR37984:SF13">
    <property type="entry name" value="RIBONUCLEASE H"/>
    <property type="match status" value="1"/>
</dbReference>
<proteinExistence type="predicted"/>
<keyword evidence="3" id="KW-1185">Reference proteome</keyword>
<dbReference type="EMBL" id="BMAT01010612">
    <property type="protein sequence ID" value="GFS28090.1"/>
    <property type="molecule type" value="Genomic_DNA"/>
</dbReference>
<dbReference type="PANTHER" id="PTHR37984">
    <property type="entry name" value="PROTEIN CBG26694"/>
    <property type="match status" value="1"/>
</dbReference>
<dbReference type="Proteomes" id="UP000762676">
    <property type="component" value="Unassembled WGS sequence"/>
</dbReference>
<dbReference type="Gene3D" id="3.10.10.10">
    <property type="entry name" value="HIV Type 1 Reverse Transcriptase, subunit A, domain 1"/>
    <property type="match status" value="1"/>
</dbReference>
<dbReference type="Gene3D" id="3.30.70.270">
    <property type="match status" value="1"/>
</dbReference>
<dbReference type="InterPro" id="IPR000477">
    <property type="entry name" value="RT_dom"/>
</dbReference>
<reference evidence="2 3" key="1">
    <citation type="journal article" date="2021" name="Elife">
        <title>Chloroplast acquisition without the gene transfer in kleptoplastic sea slugs, Plakobranchus ocellatus.</title>
        <authorList>
            <person name="Maeda T."/>
            <person name="Takahashi S."/>
            <person name="Yoshida T."/>
            <person name="Shimamura S."/>
            <person name="Takaki Y."/>
            <person name="Nagai Y."/>
            <person name="Toyoda A."/>
            <person name="Suzuki Y."/>
            <person name="Arimoto A."/>
            <person name="Ishii H."/>
            <person name="Satoh N."/>
            <person name="Nishiyama T."/>
            <person name="Hasebe M."/>
            <person name="Maruyama T."/>
            <person name="Minagawa J."/>
            <person name="Obokata J."/>
            <person name="Shigenobu S."/>
        </authorList>
    </citation>
    <scope>NUCLEOTIDE SEQUENCE [LARGE SCALE GENOMIC DNA]</scope>
</reference>
<accession>A0AAV4K0T2</accession>
<protein>
    <recommendedName>
        <fullName evidence="1">Reverse transcriptase domain-containing protein</fullName>
    </recommendedName>
</protein>
<organism evidence="2 3">
    <name type="scientific">Elysia marginata</name>
    <dbReference type="NCBI Taxonomy" id="1093978"/>
    <lineage>
        <taxon>Eukaryota</taxon>
        <taxon>Metazoa</taxon>
        <taxon>Spiralia</taxon>
        <taxon>Lophotrochozoa</taxon>
        <taxon>Mollusca</taxon>
        <taxon>Gastropoda</taxon>
        <taxon>Heterobranchia</taxon>
        <taxon>Euthyneura</taxon>
        <taxon>Panpulmonata</taxon>
        <taxon>Sacoglossa</taxon>
        <taxon>Placobranchoidea</taxon>
        <taxon>Plakobranchidae</taxon>
        <taxon>Elysia</taxon>
    </lineage>
</organism>
<dbReference type="InterPro" id="IPR050951">
    <property type="entry name" value="Retrovirus_Pol_polyprotein"/>
</dbReference>
<dbReference type="InterPro" id="IPR043502">
    <property type="entry name" value="DNA/RNA_pol_sf"/>
</dbReference>
<dbReference type="CDD" id="cd01647">
    <property type="entry name" value="RT_LTR"/>
    <property type="match status" value="1"/>
</dbReference>
<sequence>MGENNTEPSTYQEIYSINNGKKDPTVKEIQLDNKIVKFQPDTAAKAIFRKARHPPYTLRRKIEDELHRLEQGNIIEKTDTTEWGTPIFAVPKSDGSFCICGDYKTTLNKEVKGYEHPIPRLEDLAAKLAGGEKFSSIDFSHAYTHLCLDEESQNLTIINTHCGLYKYKCQAYGISACPAIWQRTIESISGDILSTVVYFDNMFITGADTATHLKTLETIFKRCKEKGLTLKRT</sequence>
<evidence type="ECO:0000259" key="1">
    <source>
        <dbReference type="Pfam" id="PF00078"/>
    </source>
</evidence>
<evidence type="ECO:0000313" key="3">
    <source>
        <dbReference type="Proteomes" id="UP000762676"/>
    </source>
</evidence>
<dbReference type="SUPFAM" id="SSF56672">
    <property type="entry name" value="DNA/RNA polymerases"/>
    <property type="match status" value="1"/>
</dbReference>
<dbReference type="AlphaFoldDB" id="A0AAV4K0T2"/>
<dbReference type="InterPro" id="IPR043128">
    <property type="entry name" value="Rev_trsase/Diguanyl_cyclase"/>
</dbReference>
<evidence type="ECO:0000313" key="2">
    <source>
        <dbReference type="EMBL" id="GFS28090.1"/>
    </source>
</evidence>